<dbReference type="Pfam" id="PF05368">
    <property type="entry name" value="NmrA"/>
    <property type="match status" value="1"/>
</dbReference>
<dbReference type="SUPFAM" id="SSF51735">
    <property type="entry name" value="NAD(P)-binding Rossmann-fold domains"/>
    <property type="match status" value="1"/>
</dbReference>
<dbReference type="Gene3D" id="3.40.50.720">
    <property type="entry name" value="NAD(P)-binding Rossmann-like Domain"/>
    <property type="match status" value="1"/>
</dbReference>
<organism evidence="4 5">
    <name type="scientific">Sporothrix bragantina</name>
    <dbReference type="NCBI Taxonomy" id="671064"/>
    <lineage>
        <taxon>Eukaryota</taxon>
        <taxon>Fungi</taxon>
        <taxon>Dikarya</taxon>
        <taxon>Ascomycota</taxon>
        <taxon>Pezizomycotina</taxon>
        <taxon>Sordariomycetes</taxon>
        <taxon>Sordariomycetidae</taxon>
        <taxon>Ophiostomatales</taxon>
        <taxon>Ophiostomataceae</taxon>
        <taxon>Sporothrix</taxon>
    </lineage>
</organism>
<accession>A0ABP0CYY4</accession>
<evidence type="ECO:0000256" key="2">
    <source>
        <dbReference type="ARBA" id="ARBA00022857"/>
    </source>
</evidence>
<proteinExistence type="inferred from homology"/>
<evidence type="ECO:0000313" key="4">
    <source>
        <dbReference type="EMBL" id="CAK7237131.1"/>
    </source>
</evidence>
<dbReference type="PANTHER" id="PTHR42748:SF28">
    <property type="entry name" value="NMRA-LIKE DOMAIN-CONTAINING PROTEIN"/>
    <property type="match status" value="1"/>
</dbReference>
<feature type="domain" description="NmrA-like" evidence="3">
    <location>
        <begin position="3"/>
        <end position="247"/>
    </location>
</feature>
<sequence>MAQKLIVVIGATGGQGGAVVAAYVNNPNWKIRGISRNPGSDKAKALTAQGVEVVKADLDDLASLQKAFEGAHVIFGLTDYYEHFFTKGHEKSVEIEYNQAVNIAKAASSKPTLEHYLWSTLPYASKFTKGVVIVPHFEGKARADEFIKQDPTLLPKTTFCFFTTFTSNVTHYDVFRPFYLEAAKKWVQLYPADPELGYPVLGDHTVNTGIFVRSLVDNKPPGGTYVVCAVEHHTLESYLALWGKASGIAPDPGSTKVIDISPETYIKLYGAMGEEQAAQWRLSKYLRDHDLTKSVGEHYTPAQNFMTKEAIASLRCVEETFSKIDWKAYGY</sequence>
<keyword evidence="2" id="KW-0521">NADP</keyword>
<dbReference type="Gene3D" id="3.90.25.10">
    <property type="entry name" value="UDP-galactose 4-epimerase, domain 1"/>
    <property type="match status" value="1"/>
</dbReference>
<dbReference type="EMBL" id="CAWUHC010000175">
    <property type="protein sequence ID" value="CAK7237131.1"/>
    <property type="molecule type" value="Genomic_DNA"/>
</dbReference>
<evidence type="ECO:0000259" key="3">
    <source>
        <dbReference type="Pfam" id="PF05368"/>
    </source>
</evidence>
<dbReference type="InterPro" id="IPR051164">
    <property type="entry name" value="NmrA-like_oxidored"/>
</dbReference>
<dbReference type="Proteomes" id="UP001642406">
    <property type="component" value="Unassembled WGS sequence"/>
</dbReference>
<dbReference type="InterPro" id="IPR008030">
    <property type="entry name" value="NmrA-like"/>
</dbReference>
<gene>
    <name evidence="4" type="ORF">SBRCBS47491_009872</name>
</gene>
<dbReference type="PANTHER" id="PTHR42748">
    <property type="entry name" value="NITROGEN METABOLITE REPRESSION PROTEIN NMRA FAMILY MEMBER"/>
    <property type="match status" value="1"/>
</dbReference>
<reference evidence="4 5" key="1">
    <citation type="submission" date="2024-01" db="EMBL/GenBank/DDBJ databases">
        <authorList>
            <person name="Allen C."/>
            <person name="Tagirdzhanova G."/>
        </authorList>
    </citation>
    <scope>NUCLEOTIDE SEQUENCE [LARGE SCALE GENOMIC DNA]</scope>
</reference>
<keyword evidence="5" id="KW-1185">Reference proteome</keyword>
<protein>
    <recommendedName>
        <fullName evidence="3">NmrA-like domain-containing protein</fullName>
    </recommendedName>
</protein>
<evidence type="ECO:0000313" key="5">
    <source>
        <dbReference type="Proteomes" id="UP001642406"/>
    </source>
</evidence>
<evidence type="ECO:0000256" key="1">
    <source>
        <dbReference type="ARBA" id="ARBA00006328"/>
    </source>
</evidence>
<dbReference type="InterPro" id="IPR036291">
    <property type="entry name" value="NAD(P)-bd_dom_sf"/>
</dbReference>
<comment type="similarity">
    <text evidence="1">Belongs to the NmrA-type oxidoreductase family.</text>
</comment>
<comment type="caution">
    <text evidence="4">The sequence shown here is derived from an EMBL/GenBank/DDBJ whole genome shotgun (WGS) entry which is preliminary data.</text>
</comment>
<name>A0ABP0CYY4_9PEZI</name>